<evidence type="ECO:0000313" key="2">
    <source>
        <dbReference type="EMBL" id="KAE9004108.1"/>
    </source>
</evidence>
<feature type="region of interest" description="Disordered" evidence="1">
    <location>
        <begin position="390"/>
        <end position="409"/>
    </location>
</feature>
<dbReference type="PANTHER" id="PTHR24559">
    <property type="entry name" value="TRANSPOSON TY3-I GAG-POL POLYPROTEIN"/>
    <property type="match status" value="1"/>
</dbReference>
<evidence type="ECO:0000256" key="1">
    <source>
        <dbReference type="SAM" id="MobiDB-lite"/>
    </source>
</evidence>
<sequence length="409" mass="46198">MNYAFVSILGIPWLVRYQPKIDWLARSVKRRQDFDVTEVFTHLLVAPRDWPHVTVVDGASTTHVVRRASDGLLYTTCAVLLTGDEDEKPARGRASERRAVEHPWLPRMKNETVEQWLPYVKEAVAQWFHPSNEAVEQRFPSTNEAVEQRLPHANEAVEQGLPYDDAAVEHSGLEVSEEVLPGDAWETRDGLDIARWTHDLGDTIGAEGRSTERRGFNRLCDRRDVFVRPESLLETEVSLSLVEASPSSRRESSFLTAPFARGASVLDHRCREERFAAQSWESLKASDNPIYETAREFADVFPDKIPAELPADRGVRHEIDLAPGSKYCVTRQWPLRRDQVESIDDFLEGRRQAGHVRESISPHSSPTFCVKKATGGWRIVHAFNKLNNATIPAPPQGHGTGLHAGQRHL</sequence>
<reference evidence="2 3" key="1">
    <citation type="submission" date="2018-09" db="EMBL/GenBank/DDBJ databases">
        <title>Genomic investigation of the strawberry pathogen Phytophthora fragariae indicates pathogenicity is determined by transcriptional variation in three key races.</title>
        <authorList>
            <person name="Adams T.M."/>
            <person name="Armitage A.D."/>
            <person name="Sobczyk M.K."/>
            <person name="Bates H.J."/>
            <person name="Dunwell J.M."/>
            <person name="Nellist C.F."/>
            <person name="Harrison R.J."/>
        </authorList>
    </citation>
    <scope>NUCLEOTIDE SEQUENCE [LARGE SCALE GENOMIC DNA]</scope>
    <source>
        <strain evidence="2 3">SCRP324</strain>
    </source>
</reference>
<dbReference type="SUPFAM" id="SSF56672">
    <property type="entry name" value="DNA/RNA polymerases"/>
    <property type="match status" value="1"/>
</dbReference>
<dbReference type="InterPro" id="IPR043502">
    <property type="entry name" value="DNA/RNA_pol_sf"/>
</dbReference>
<dbReference type="InterPro" id="IPR053134">
    <property type="entry name" value="RNA-dir_DNA_polymerase"/>
</dbReference>
<comment type="caution">
    <text evidence="2">The sequence shown here is derived from an EMBL/GenBank/DDBJ whole genome shotgun (WGS) entry which is preliminary data.</text>
</comment>
<proteinExistence type="predicted"/>
<evidence type="ECO:0000313" key="3">
    <source>
        <dbReference type="Proteomes" id="UP000435112"/>
    </source>
</evidence>
<dbReference type="AlphaFoldDB" id="A0A6A3KEU1"/>
<dbReference type="OrthoDB" id="10359822at2759"/>
<dbReference type="Gene3D" id="3.10.10.10">
    <property type="entry name" value="HIV Type 1 Reverse Transcriptase, subunit A, domain 1"/>
    <property type="match status" value="1"/>
</dbReference>
<protein>
    <recommendedName>
        <fullName evidence="4">Reverse transcriptase</fullName>
    </recommendedName>
</protein>
<organism evidence="2 3">
    <name type="scientific">Phytophthora rubi</name>
    <dbReference type="NCBI Taxonomy" id="129364"/>
    <lineage>
        <taxon>Eukaryota</taxon>
        <taxon>Sar</taxon>
        <taxon>Stramenopiles</taxon>
        <taxon>Oomycota</taxon>
        <taxon>Peronosporomycetes</taxon>
        <taxon>Peronosporales</taxon>
        <taxon>Peronosporaceae</taxon>
        <taxon>Phytophthora</taxon>
    </lineage>
</organism>
<accession>A0A6A3KEU1</accession>
<gene>
    <name evidence="2" type="ORF">PR002_g17154</name>
</gene>
<evidence type="ECO:0008006" key="4">
    <source>
        <dbReference type="Google" id="ProtNLM"/>
    </source>
</evidence>
<name>A0A6A3KEU1_9STRA</name>
<dbReference type="EMBL" id="QXFU01001359">
    <property type="protein sequence ID" value="KAE9004108.1"/>
    <property type="molecule type" value="Genomic_DNA"/>
</dbReference>
<dbReference type="Proteomes" id="UP000435112">
    <property type="component" value="Unassembled WGS sequence"/>
</dbReference>
<dbReference type="PANTHER" id="PTHR24559:SF444">
    <property type="entry name" value="REVERSE TRANSCRIPTASE DOMAIN-CONTAINING PROTEIN"/>
    <property type="match status" value="1"/>
</dbReference>